<evidence type="ECO:0000256" key="1">
    <source>
        <dbReference type="ARBA" id="ARBA00004196"/>
    </source>
</evidence>
<keyword evidence="6" id="KW-1185">Reference proteome</keyword>
<gene>
    <name evidence="5" type="ORF">SAMN03080610_02537</name>
</gene>
<protein>
    <submittedName>
        <fullName evidence="5">Thiol-disulfide isomerase or thioredoxin</fullName>
    </submittedName>
</protein>
<keyword evidence="2" id="KW-0201">Cytochrome c-type biogenesis</keyword>
<dbReference type="InterPro" id="IPR013766">
    <property type="entry name" value="Thioredoxin_domain"/>
</dbReference>
<accession>A0A1G5NS28</accession>
<organism evidence="5 6">
    <name type="scientific">Afifella marina DSM 2698</name>
    <dbReference type="NCBI Taxonomy" id="1120955"/>
    <lineage>
        <taxon>Bacteria</taxon>
        <taxon>Pseudomonadati</taxon>
        <taxon>Pseudomonadota</taxon>
        <taxon>Alphaproteobacteria</taxon>
        <taxon>Hyphomicrobiales</taxon>
        <taxon>Afifellaceae</taxon>
        <taxon>Afifella</taxon>
    </lineage>
</organism>
<dbReference type="InterPro" id="IPR017937">
    <property type="entry name" value="Thioredoxin_CS"/>
</dbReference>
<evidence type="ECO:0000256" key="3">
    <source>
        <dbReference type="ARBA" id="ARBA00023284"/>
    </source>
</evidence>
<dbReference type="AlphaFoldDB" id="A0A1G5NS28"/>
<evidence type="ECO:0000256" key="2">
    <source>
        <dbReference type="ARBA" id="ARBA00022748"/>
    </source>
</evidence>
<keyword evidence="3" id="KW-0676">Redox-active center</keyword>
<dbReference type="InterPro" id="IPR013740">
    <property type="entry name" value="Redoxin"/>
</dbReference>
<dbReference type="GO" id="GO:0016853">
    <property type="term" value="F:isomerase activity"/>
    <property type="evidence" value="ECO:0007669"/>
    <property type="project" value="UniProtKB-KW"/>
</dbReference>
<dbReference type="PROSITE" id="PS51352">
    <property type="entry name" value="THIOREDOXIN_2"/>
    <property type="match status" value="1"/>
</dbReference>
<evidence type="ECO:0000313" key="5">
    <source>
        <dbReference type="EMBL" id="SCZ39788.1"/>
    </source>
</evidence>
<reference evidence="6" key="1">
    <citation type="submission" date="2016-10" db="EMBL/GenBank/DDBJ databases">
        <authorList>
            <person name="Varghese N."/>
            <person name="Submissions S."/>
        </authorList>
    </citation>
    <scope>NUCLEOTIDE SEQUENCE [LARGE SCALE GENOMIC DNA]</scope>
    <source>
        <strain evidence="6">DSM 2698</strain>
    </source>
</reference>
<proteinExistence type="predicted"/>
<dbReference type="EMBL" id="FMVW01000005">
    <property type="protein sequence ID" value="SCZ39788.1"/>
    <property type="molecule type" value="Genomic_DNA"/>
</dbReference>
<dbReference type="PANTHER" id="PTHR42852:SF13">
    <property type="entry name" value="PROTEIN DIPZ"/>
    <property type="match status" value="1"/>
</dbReference>
<name>A0A1G5NS28_AFIMA</name>
<evidence type="ECO:0000259" key="4">
    <source>
        <dbReference type="PROSITE" id="PS51352"/>
    </source>
</evidence>
<dbReference type="CDD" id="cd02966">
    <property type="entry name" value="TlpA_like_family"/>
    <property type="match status" value="1"/>
</dbReference>
<dbReference type="PROSITE" id="PS00194">
    <property type="entry name" value="THIOREDOXIN_1"/>
    <property type="match status" value="1"/>
</dbReference>
<feature type="domain" description="Thioredoxin" evidence="4">
    <location>
        <begin position="64"/>
        <end position="210"/>
    </location>
</feature>
<dbReference type="NCBIfam" id="NF047696">
    <property type="entry name" value="ThlDiSintTplARhiz"/>
    <property type="match status" value="1"/>
</dbReference>
<sequence>MKRTYLAFGTFAVIVLGFGLALYGIPGNGNDAAGELGANCQAAVEAGARLDPVIGGEVAAFIPASRPQDLSALTFTGADGSEQSLADLSGRLKLVNLWATWCAPCREEMPALDALEGDLGSDDFSVVPINIDTSGPERPRQFLDEIGVEHLPLLTDKSMDIFNKMKAMGLAVGLPVTALVDGNGCLVGHMNGPAEWNSDDGTQLIKAALDGTAQTTRDAPSAAAPAGS</sequence>
<dbReference type="GO" id="GO:0015036">
    <property type="term" value="F:disulfide oxidoreductase activity"/>
    <property type="evidence" value="ECO:0007669"/>
    <property type="project" value="UniProtKB-ARBA"/>
</dbReference>
<dbReference type="InterPro" id="IPR036249">
    <property type="entry name" value="Thioredoxin-like_sf"/>
</dbReference>
<dbReference type="InterPro" id="IPR050553">
    <property type="entry name" value="Thioredoxin_ResA/DsbE_sf"/>
</dbReference>
<dbReference type="PANTHER" id="PTHR42852">
    <property type="entry name" value="THIOL:DISULFIDE INTERCHANGE PROTEIN DSBE"/>
    <property type="match status" value="1"/>
</dbReference>
<dbReference type="Pfam" id="PF08534">
    <property type="entry name" value="Redoxin"/>
    <property type="match status" value="1"/>
</dbReference>
<dbReference type="Proteomes" id="UP000199347">
    <property type="component" value="Unassembled WGS sequence"/>
</dbReference>
<comment type="subcellular location">
    <subcellularLocation>
        <location evidence="1">Cell envelope</location>
    </subcellularLocation>
</comment>
<dbReference type="GO" id="GO:0030313">
    <property type="term" value="C:cell envelope"/>
    <property type="evidence" value="ECO:0007669"/>
    <property type="project" value="UniProtKB-SubCell"/>
</dbReference>
<dbReference type="SUPFAM" id="SSF52833">
    <property type="entry name" value="Thioredoxin-like"/>
    <property type="match status" value="1"/>
</dbReference>
<dbReference type="GO" id="GO:0017004">
    <property type="term" value="P:cytochrome complex assembly"/>
    <property type="evidence" value="ECO:0007669"/>
    <property type="project" value="UniProtKB-KW"/>
</dbReference>
<dbReference type="Gene3D" id="3.40.30.10">
    <property type="entry name" value="Glutaredoxin"/>
    <property type="match status" value="1"/>
</dbReference>
<dbReference type="STRING" id="1120955.SAMN03080610_02537"/>
<evidence type="ECO:0000313" key="6">
    <source>
        <dbReference type="Proteomes" id="UP000199347"/>
    </source>
</evidence>
<keyword evidence="5" id="KW-0413">Isomerase</keyword>